<gene>
    <name evidence="2" type="ORF">POM88_013854</name>
</gene>
<evidence type="ECO:0000313" key="2">
    <source>
        <dbReference type="EMBL" id="KAK1394798.1"/>
    </source>
</evidence>
<dbReference type="Proteomes" id="UP001237642">
    <property type="component" value="Unassembled WGS sequence"/>
</dbReference>
<comment type="caution">
    <text evidence="2">The sequence shown here is derived from an EMBL/GenBank/DDBJ whole genome shotgun (WGS) entry which is preliminary data.</text>
</comment>
<reference evidence="2" key="1">
    <citation type="submission" date="2023-02" db="EMBL/GenBank/DDBJ databases">
        <title>Genome of toxic invasive species Heracleum sosnowskyi carries increased number of genes despite the absence of recent whole-genome duplications.</title>
        <authorList>
            <person name="Schelkunov M."/>
            <person name="Shtratnikova V."/>
            <person name="Makarenko M."/>
            <person name="Klepikova A."/>
            <person name="Omelchenko D."/>
            <person name="Novikova G."/>
            <person name="Obukhova E."/>
            <person name="Bogdanov V."/>
            <person name="Penin A."/>
            <person name="Logacheva M."/>
        </authorList>
    </citation>
    <scope>NUCLEOTIDE SEQUENCE</scope>
    <source>
        <strain evidence="2">Hsosn_3</strain>
        <tissue evidence="2">Leaf</tissue>
    </source>
</reference>
<keyword evidence="3" id="KW-1185">Reference proteome</keyword>
<dbReference type="AlphaFoldDB" id="A0AAD8J1F0"/>
<evidence type="ECO:0000313" key="3">
    <source>
        <dbReference type="Proteomes" id="UP001237642"/>
    </source>
</evidence>
<organism evidence="2 3">
    <name type="scientific">Heracleum sosnowskyi</name>
    <dbReference type="NCBI Taxonomy" id="360622"/>
    <lineage>
        <taxon>Eukaryota</taxon>
        <taxon>Viridiplantae</taxon>
        <taxon>Streptophyta</taxon>
        <taxon>Embryophyta</taxon>
        <taxon>Tracheophyta</taxon>
        <taxon>Spermatophyta</taxon>
        <taxon>Magnoliopsida</taxon>
        <taxon>eudicotyledons</taxon>
        <taxon>Gunneridae</taxon>
        <taxon>Pentapetalae</taxon>
        <taxon>asterids</taxon>
        <taxon>campanulids</taxon>
        <taxon>Apiales</taxon>
        <taxon>Apiaceae</taxon>
        <taxon>Apioideae</taxon>
        <taxon>apioid superclade</taxon>
        <taxon>Tordylieae</taxon>
        <taxon>Tordyliinae</taxon>
        <taxon>Heracleum</taxon>
    </lineage>
</organism>
<dbReference type="EMBL" id="JAUIZM010000003">
    <property type="protein sequence ID" value="KAK1394798.1"/>
    <property type="molecule type" value="Genomic_DNA"/>
</dbReference>
<sequence>MASMTEDYLQEGNPPVRQFTLRRPQPRFFCIVRGPATAEQRGIAAPSPCAIPGPSRRRAGHSSTILSFSRNLNWDPIGVLKLPQKRVPIEVDISLDMAQDLVNNVTGLDSKPNCKVGQVAINWFVNAFFRNQDMVVEKAAIQALPFIHAQKNRGESFLWYSFGIVLVALGITNIPRDAISNLLFGLKLFRSWQLGKESLDKFNRACEEKGCMLGGLCPYPLHDPSLCYGLASQQNWLGELQLIWTLILLTLKDIPHFMRQNNSEGDVLVYRRIRDD</sequence>
<feature type="transmembrane region" description="Helical" evidence="1">
    <location>
        <begin position="157"/>
        <end position="174"/>
    </location>
</feature>
<name>A0AAD8J1F0_9APIA</name>
<accession>A0AAD8J1F0</accession>
<evidence type="ECO:0000256" key="1">
    <source>
        <dbReference type="SAM" id="Phobius"/>
    </source>
</evidence>
<proteinExistence type="predicted"/>
<reference evidence="2" key="2">
    <citation type="submission" date="2023-05" db="EMBL/GenBank/DDBJ databases">
        <authorList>
            <person name="Schelkunov M.I."/>
        </authorList>
    </citation>
    <scope>NUCLEOTIDE SEQUENCE</scope>
    <source>
        <strain evidence="2">Hsosn_3</strain>
        <tissue evidence="2">Leaf</tissue>
    </source>
</reference>
<protein>
    <submittedName>
        <fullName evidence="2">Uncharacterized protein</fullName>
    </submittedName>
</protein>
<keyword evidence="1" id="KW-0472">Membrane</keyword>
<keyword evidence="1" id="KW-0812">Transmembrane</keyword>
<keyword evidence="1" id="KW-1133">Transmembrane helix</keyword>